<evidence type="ECO:0000256" key="9">
    <source>
        <dbReference type="ARBA" id="ARBA00023049"/>
    </source>
</evidence>
<keyword evidence="18" id="KW-1185">Reference proteome</keyword>
<evidence type="ECO:0000259" key="15">
    <source>
        <dbReference type="Pfam" id="PF01435"/>
    </source>
</evidence>
<evidence type="ECO:0000256" key="12">
    <source>
        <dbReference type="PIRSR" id="PIRSR627057-2"/>
    </source>
</evidence>
<evidence type="ECO:0000256" key="1">
    <source>
        <dbReference type="ARBA" id="ARBA00004477"/>
    </source>
</evidence>
<comment type="cofactor">
    <cofactor evidence="12 13">
        <name>Zn(2+)</name>
        <dbReference type="ChEBI" id="CHEBI:29105"/>
    </cofactor>
    <text evidence="12 13">Binds 1 zinc ion per subunit.</text>
</comment>
<dbReference type="PANTHER" id="PTHR10120">
    <property type="entry name" value="CAAX PRENYL PROTEASE 1"/>
    <property type="match status" value="1"/>
</dbReference>
<dbReference type="GO" id="GO:0071586">
    <property type="term" value="P:CAAX-box protein processing"/>
    <property type="evidence" value="ECO:0007669"/>
    <property type="project" value="InterPro"/>
</dbReference>
<feature type="transmembrane region" description="Helical" evidence="14">
    <location>
        <begin position="176"/>
        <end position="198"/>
    </location>
</feature>
<keyword evidence="3 14" id="KW-0812">Transmembrane</keyword>
<evidence type="ECO:0000313" key="18">
    <source>
        <dbReference type="Proteomes" id="UP000308891"/>
    </source>
</evidence>
<proteinExistence type="inferred from homology"/>
<organism evidence="17 18">
    <name type="scientific">Crenobacter intestini</name>
    <dbReference type="NCBI Taxonomy" id="2563443"/>
    <lineage>
        <taxon>Bacteria</taxon>
        <taxon>Pseudomonadati</taxon>
        <taxon>Pseudomonadota</taxon>
        <taxon>Betaproteobacteria</taxon>
        <taxon>Neisseriales</taxon>
        <taxon>Neisseriaceae</taxon>
        <taxon>Crenobacter</taxon>
    </lineage>
</organism>
<dbReference type="GO" id="GO:0004222">
    <property type="term" value="F:metalloendopeptidase activity"/>
    <property type="evidence" value="ECO:0007669"/>
    <property type="project" value="InterPro"/>
</dbReference>
<dbReference type="RefSeq" id="WP_136551244.1">
    <property type="nucleotide sequence ID" value="NZ_STGJ01000001.1"/>
</dbReference>
<evidence type="ECO:0000256" key="2">
    <source>
        <dbReference type="ARBA" id="ARBA00022670"/>
    </source>
</evidence>
<comment type="subcellular location">
    <subcellularLocation>
        <location evidence="1">Endoplasmic reticulum membrane</location>
        <topology evidence="1">Multi-pass membrane protein</topology>
    </subcellularLocation>
</comment>
<evidence type="ECO:0000313" key="17">
    <source>
        <dbReference type="EMBL" id="TIC87233.1"/>
    </source>
</evidence>
<evidence type="ECO:0000256" key="13">
    <source>
        <dbReference type="RuleBase" id="RU003983"/>
    </source>
</evidence>
<feature type="binding site" evidence="12">
    <location>
        <position position="358"/>
    </location>
    <ligand>
        <name>Zn(2+)</name>
        <dbReference type="ChEBI" id="CHEBI:29105"/>
        <note>catalytic</note>
    </ligand>
</feature>
<evidence type="ECO:0000256" key="11">
    <source>
        <dbReference type="PIRSR" id="PIRSR627057-1"/>
    </source>
</evidence>
<sequence>MTTSLTLPFIACVLAALASRLVLGARQIAHVRAHRDKVPAAFAGTIPLDAHRKAADYTAARMRLALLGAIVDTGWLFVLTLGGGIAFAQRIATGLAGDGIAGGVLTIALTGIAGALLSLPLTLASTFGVEARFGFNRVTPGLFVADLVRHALVAAVLLLPLTALALWLMQAAGEMWWLWAWGAWALFSLAMLVLYPLLIAPLFNHFTPLADPALETRIGALLTRAGFAARSVLVMDGSRRSGHGNAYFTGFGKARRIVFFDTLLCSLAPDEIEAVLAHELGHYRLHHIRKRVATTLAASLALFALLGLLARESLFYQTLGVSLPTATNATALLLFSLVLPVLLYWLTPLSSYLSRRHEYEADAFAARVSDGAALSRALVKLYRDNASTLTPDPLYSAFYDSHPGASARLAHLQGCLR</sequence>
<dbReference type="Gene3D" id="3.30.2010.10">
    <property type="entry name" value="Metalloproteases ('zincins'), catalytic domain"/>
    <property type="match status" value="1"/>
</dbReference>
<keyword evidence="5 13" id="KW-0378">Hydrolase</keyword>
<reference evidence="17 18" key="1">
    <citation type="submission" date="2019-04" db="EMBL/GenBank/DDBJ databases">
        <title>Crenobacter sp. nov.</title>
        <authorList>
            <person name="Shi S."/>
        </authorList>
    </citation>
    <scope>NUCLEOTIDE SEQUENCE [LARGE SCALE GENOMIC DNA]</scope>
    <source>
        <strain evidence="17 18">GY 70310</strain>
    </source>
</reference>
<evidence type="ECO:0000256" key="14">
    <source>
        <dbReference type="SAM" id="Phobius"/>
    </source>
</evidence>
<dbReference type="AlphaFoldDB" id="A0A4V4N969"/>
<keyword evidence="4 12" id="KW-0479">Metal-binding</keyword>
<evidence type="ECO:0000256" key="8">
    <source>
        <dbReference type="ARBA" id="ARBA00022989"/>
    </source>
</evidence>
<keyword evidence="7 12" id="KW-0862">Zinc</keyword>
<dbReference type="CDD" id="cd07343">
    <property type="entry name" value="M48A_Zmpste24p_like"/>
    <property type="match status" value="1"/>
</dbReference>
<feature type="binding site" evidence="12">
    <location>
        <position position="282"/>
    </location>
    <ligand>
        <name>Zn(2+)</name>
        <dbReference type="ChEBI" id="CHEBI:29105"/>
        <note>catalytic</note>
    </ligand>
</feature>
<accession>A0A4V4N969</accession>
<keyword evidence="2 13" id="KW-0645">Protease</keyword>
<dbReference type="OrthoDB" id="9781930at2"/>
<keyword evidence="10 14" id="KW-0472">Membrane</keyword>
<feature type="binding site" evidence="12">
    <location>
        <position position="278"/>
    </location>
    <ligand>
        <name>Zn(2+)</name>
        <dbReference type="ChEBI" id="CHEBI:29105"/>
        <note>catalytic</note>
    </ligand>
</feature>
<keyword evidence="8 14" id="KW-1133">Transmembrane helix</keyword>
<dbReference type="Pfam" id="PF16491">
    <property type="entry name" value="Peptidase_M48_N"/>
    <property type="match status" value="1"/>
</dbReference>
<comment type="caution">
    <text evidence="17">The sequence shown here is derived from an EMBL/GenBank/DDBJ whole genome shotgun (WGS) entry which is preliminary data.</text>
</comment>
<evidence type="ECO:0000256" key="4">
    <source>
        <dbReference type="ARBA" id="ARBA00022723"/>
    </source>
</evidence>
<feature type="transmembrane region" description="Helical" evidence="14">
    <location>
        <begin position="147"/>
        <end position="169"/>
    </location>
</feature>
<dbReference type="GO" id="GO:0046872">
    <property type="term" value="F:metal ion binding"/>
    <property type="evidence" value="ECO:0007669"/>
    <property type="project" value="UniProtKB-KW"/>
</dbReference>
<dbReference type="FunFam" id="3.30.2010.10:FF:000002">
    <property type="entry name" value="CAAX prenyl protease"/>
    <property type="match status" value="1"/>
</dbReference>
<evidence type="ECO:0000256" key="6">
    <source>
        <dbReference type="ARBA" id="ARBA00022824"/>
    </source>
</evidence>
<feature type="transmembrane region" description="Helical" evidence="14">
    <location>
        <begin position="100"/>
        <end position="127"/>
    </location>
</feature>
<gene>
    <name evidence="17" type="ORF">E5K04_02095</name>
</gene>
<feature type="domain" description="Peptidase M48" evidence="15">
    <location>
        <begin position="210"/>
        <end position="414"/>
    </location>
</feature>
<comment type="similarity">
    <text evidence="13">Belongs to the peptidase M48 family.</text>
</comment>
<dbReference type="EMBL" id="STGJ01000001">
    <property type="protein sequence ID" value="TIC87233.1"/>
    <property type="molecule type" value="Genomic_DNA"/>
</dbReference>
<evidence type="ECO:0000256" key="10">
    <source>
        <dbReference type="ARBA" id="ARBA00023136"/>
    </source>
</evidence>
<keyword evidence="6" id="KW-0256">Endoplasmic reticulum</keyword>
<dbReference type="InterPro" id="IPR032456">
    <property type="entry name" value="Peptidase_M48_N"/>
</dbReference>
<feature type="transmembrane region" description="Helical" evidence="14">
    <location>
        <begin position="292"/>
        <end position="309"/>
    </location>
</feature>
<dbReference type="InterPro" id="IPR027057">
    <property type="entry name" value="CAXX_Prtase_1"/>
</dbReference>
<evidence type="ECO:0000259" key="16">
    <source>
        <dbReference type="Pfam" id="PF16491"/>
    </source>
</evidence>
<feature type="active site" evidence="11">
    <location>
        <position position="279"/>
    </location>
</feature>
<feature type="domain" description="CAAX prenyl protease 1 N-terminal" evidence="16">
    <location>
        <begin position="27"/>
        <end position="204"/>
    </location>
</feature>
<name>A0A4V4N969_9NEIS</name>
<dbReference type="InterPro" id="IPR001915">
    <property type="entry name" value="Peptidase_M48"/>
</dbReference>
<feature type="transmembrane region" description="Helical" evidence="14">
    <location>
        <begin position="329"/>
        <end position="347"/>
    </location>
</feature>
<evidence type="ECO:0000256" key="5">
    <source>
        <dbReference type="ARBA" id="ARBA00022801"/>
    </source>
</evidence>
<evidence type="ECO:0000256" key="7">
    <source>
        <dbReference type="ARBA" id="ARBA00022833"/>
    </source>
</evidence>
<dbReference type="Pfam" id="PF01435">
    <property type="entry name" value="Peptidase_M48"/>
    <property type="match status" value="1"/>
</dbReference>
<keyword evidence="9 13" id="KW-0482">Metalloprotease</keyword>
<dbReference type="Proteomes" id="UP000308891">
    <property type="component" value="Unassembled WGS sequence"/>
</dbReference>
<feature type="active site" description="Proton donor" evidence="11">
    <location>
        <position position="362"/>
    </location>
</feature>
<evidence type="ECO:0000256" key="3">
    <source>
        <dbReference type="ARBA" id="ARBA00022692"/>
    </source>
</evidence>
<feature type="transmembrane region" description="Helical" evidence="14">
    <location>
        <begin position="64"/>
        <end position="88"/>
    </location>
</feature>
<protein>
    <submittedName>
        <fullName evidence="17">M48 family metallopeptidase</fullName>
    </submittedName>
</protein>